<dbReference type="PANTHER" id="PTHR43867">
    <property type="entry name" value="CELLULOSE SYNTHASE CATALYTIC SUBUNIT A [UDP-FORMING]"/>
    <property type="match status" value="1"/>
</dbReference>
<reference evidence="8" key="1">
    <citation type="submission" date="2021-02" db="EMBL/GenBank/DDBJ databases">
        <title>The CRISPR/cas machinery reduction and long-range gene transfer in the hot spring cyanobacterium Synechococcus.</title>
        <authorList>
            <person name="Dvorak P."/>
            <person name="Jahodarova E."/>
            <person name="Hasler P."/>
            <person name="Poulickova A."/>
        </authorList>
    </citation>
    <scope>NUCLEOTIDE SEQUENCE</scope>
    <source>
        <strain evidence="8">Rupite</strain>
    </source>
</reference>
<name>A0ABT0C9H4_THEVL</name>
<keyword evidence="2" id="KW-0328">Glycosyltransferase</keyword>
<evidence type="ECO:0000256" key="2">
    <source>
        <dbReference type="ARBA" id="ARBA00022676"/>
    </source>
</evidence>
<dbReference type="InterPro" id="IPR029044">
    <property type="entry name" value="Nucleotide-diphossugar_trans"/>
</dbReference>
<organism evidence="8 9">
    <name type="scientific">Thermostichus vulcanus str. 'Rupite'</name>
    <dbReference type="NCBI Taxonomy" id="2813851"/>
    <lineage>
        <taxon>Bacteria</taxon>
        <taxon>Bacillati</taxon>
        <taxon>Cyanobacteriota</taxon>
        <taxon>Cyanophyceae</taxon>
        <taxon>Thermostichales</taxon>
        <taxon>Thermostichaceae</taxon>
        <taxon>Thermostichus</taxon>
    </lineage>
</organism>
<gene>
    <name evidence="8" type="ORF">JX360_05870</name>
</gene>
<accession>A0ABT0C9H4</accession>
<keyword evidence="5 7" id="KW-1133">Transmembrane helix</keyword>
<keyword evidence="6 7" id="KW-0472">Membrane</keyword>
<sequence length="466" mass="52506">MSEFVWSEPEPLEDLHLPDWLLTTAQRRRLKALLVLVLVWGLVSLMHLLPVARWFTIGLATLMVIHINRLFRLQPPAPPPPLSWDPQQELDPEAESSEAKLPALPRVAVLIPAKNESAVLPRLLDSLAQLQYPTSHLELWAIDDDSSDTTPDILREAQTRIPHLRVYPRQPGRGGGKSGALNEVLPFTQAEILLVCDADSVVPSDFLTRTLPLFAQTQRASRRAVGAVQVRKAISNAGINFWTRGQVAEMASDSYLQQQRVAVRGIGELRGNGQLIRRDVLEKCGGWNEGTLTDDLDLTFKLHLAGVDIAFLMEPAIAEEGVTSWQSLWHQRCRWAEGGYQRYLDYWPGILSRRMGVAKTLDLWAFFISQYLLPMALVPDTLWVLFTGHSSVLLPLNALVMGCLTVAFYRGLRQVEGLQGRQLWWRTALGLVYMLHWLPVMIATTARMCVQPKRLKWVKTVHHGAV</sequence>
<feature type="transmembrane region" description="Helical" evidence="7">
    <location>
        <begin position="392"/>
        <end position="411"/>
    </location>
</feature>
<evidence type="ECO:0000256" key="1">
    <source>
        <dbReference type="ARBA" id="ARBA00004141"/>
    </source>
</evidence>
<evidence type="ECO:0000256" key="4">
    <source>
        <dbReference type="ARBA" id="ARBA00022692"/>
    </source>
</evidence>
<comment type="subcellular location">
    <subcellularLocation>
        <location evidence="1">Membrane</location>
        <topology evidence="1">Multi-pass membrane protein</topology>
    </subcellularLocation>
</comment>
<feature type="transmembrane region" description="Helical" evidence="7">
    <location>
        <begin position="363"/>
        <end position="386"/>
    </location>
</feature>
<comment type="caution">
    <text evidence="8">The sequence shown here is derived from an EMBL/GenBank/DDBJ whole genome shotgun (WGS) entry which is preliminary data.</text>
</comment>
<dbReference type="SUPFAM" id="SSF53448">
    <property type="entry name" value="Nucleotide-diphospho-sugar transferases"/>
    <property type="match status" value="1"/>
</dbReference>
<protein>
    <submittedName>
        <fullName evidence="8">Glycosyltransferase family 2 protein</fullName>
    </submittedName>
</protein>
<dbReference type="RefSeq" id="WP_244349700.1">
    <property type="nucleotide sequence ID" value="NZ_JAFIRA010000010.1"/>
</dbReference>
<feature type="transmembrane region" description="Helical" evidence="7">
    <location>
        <begin position="30"/>
        <end position="48"/>
    </location>
</feature>
<dbReference type="CDD" id="cd06423">
    <property type="entry name" value="CESA_like"/>
    <property type="match status" value="1"/>
</dbReference>
<evidence type="ECO:0000313" key="8">
    <source>
        <dbReference type="EMBL" id="MCJ2542436.1"/>
    </source>
</evidence>
<keyword evidence="3" id="KW-0808">Transferase</keyword>
<keyword evidence="9" id="KW-1185">Reference proteome</keyword>
<dbReference type="Gene3D" id="3.90.550.10">
    <property type="entry name" value="Spore Coat Polysaccharide Biosynthesis Protein SpsA, Chain A"/>
    <property type="match status" value="1"/>
</dbReference>
<keyword evidence="4 7" id="KW-0812">Transmembrane</keyword>
<proteinExistence type="predicted"/>
<evidence type="ECO:0000256" key="6">
    <source>
        <dbReference type="ARBA" id="ARBA00023136"/>
    </source>
</evidence>
<dbReference type="Pfam" id="PF13641">
    <property type="entry name" value="Glyco_tranf_2_3"/>
    <property type="match status" value="1"/>
</dbReference>
<dbReference type="InterPro" id="IPR050321">
    <property type="entry name" value="Glycosyltr_2/OpgH_subfam"/>
</dbReference>
<dbReference type="Proteomes" id="UP000830835">
    <property type="component" value="Unassembled WGS sequence"/>
</dbReference>
<evidence type="ECO:0000256" key="7">
    <source>
        <dbReference type="SAM" id="Phobius"/>
    </source>
</evidence>
<dbReference type="EMBL" id="JAFIRA010000010">
    <property type="protein sequence ID" value="MCJ2542436.1"/>
    <property type="molecule type" value="Genomic_DNA"/>
</dbReference>
<evidence type="ECO:0000256" key="3">
    <source>
        <dbReference type="ARBA" id="ARBA00022679"/>
    </source>
</evidence>
<dbReference type="PANTHER" id="PTHR43867:SF2">
    <property type="entry name" value="CELLULOSE SYNTHASE CATALYTIC SUBUNIT A [UDP-FORMING]"/>
    <property type="match status" value="1"/>
</dbReference>
<evidence type="ECO:0000313" key="9">
    <source>
        <dbReference type="Proteomes" id="UP000830835"/>
    </source>
</evidence>
<feature type="transmembrane region" description="Helical" evidence="7">
    <location>
        <begin position="423"/>
        <end position="442"/>
    </location>
</feature>
<evidence type="ECO:0000256" key="5">
    <source>
        <dbReference type="ARBA" id="ARBA00022989"/>
    </source>
</evidence>